<dbReference type="SUPFAM" id="SSF48239">
    <property type="entry name" value="Terpenoid cyclases/Protein prenyltransferases"/>
    <property type="match status" value="1"/>
</dbReference>
<dbReference type="HOGENOM" id="CLU_077613_0_0_12"/>
<gene>
    <name evidence="1" type="ordered locus">SpiBuddy_1547</name>
</gene>
<sequence length="333" mass="38046">MLTTMNQVLSWLLQGDVSIQYQTQRYLLQAESMLLEQLQKRIETEGFGAQLLSARNENGYWGIWYYQPKWTCTHYTLCDLKGLGLAPSNPIAKEMVERALTECQLKDGGLNFAKSDIPSDIAINGMFLAYASYFCPKDARLAALDLCIRSFQKPDGGFSWDYASPIGDPHTTICVLEGLYAYRYATQGTSSIDSCLKQALQCLYQRNLCIGEDPRYIRMAYPYRYRYDLLRFLEFAANAQIPWNESIEQALVWLVGKQHDGVWNLQLVHPGKVHVQFEQVHQFSRFITVKAIQILMQYAQASKTAEVGLRRCESMEKDKPVPSVESTGVDYFA</sequence>
<dbReference type="EMBL" id="CP002541">
    <property type="protein sequence ID" value="ADY13372.1"/>
    <property type="molecule type" value="Genomic_DNA"/>
</dbReference>
<keyword evidence="2" id="KW-1185">Reference proteome</keyword>
<dbReference type="Gene3D" id="1.50.10.20">
    <property type="match status" value="1"/>
</dbReference>
<proteinExistence type="predicted"/>
<organism evidence="1 2">
    <name type="scientific">Sphaerochaeta globosa (strain ATCC BAA-1886 / DSM 22777 / Buddy)</name>
    <name type="common">Spirochaeta sp. (strain Buddy)</name>
    <dbReference type="NCBI Taxonomy" id="158189"/>
    <lineage>
        <taxon>Bacteria</taxon>
        <taxon>Pseudomonadati</taxon>
        <taxon>Spirochaetota</taxon>
        <taxon>Spirochaetia</taxon>
        <taxon>Spirochaetales</taxon>
        <taxon>Sphaerochaetaceae</taxon>
        <taxon>Sphaerochaeta</taxon>
    </lineage>
</organism>
<dbReference type="KEGG" id="sbu:SpiBuddy_1547"/>
<name>F0RZ91_SPHGB</name>
<evidence type="ECO:0008006" key="3">
    <source>
        <dbReference type="Google" id="ProtNLM"/>
    </source>
</evidence>
<evidence type="ECO:0000313" key="1">
    <source>
        <dbReference type="EMBL" id="ADY13372.1"/>
    </source>
</evidence>
<dbReference type="InterPro" id="IPR008930">
    <property type="entry name" value="Terpenoid_cyclase/PrenylTrfase"/>
</dbReference>
<protein>
    <recommendedName>
        <fullName evidence="3">Squalene cyclase C-terminal domain-containing protein</fullName>
    </recommendedName>
</protein>
<dbReference type="eggNOG" id="ENOG502Z7MZ">
    <property type="taxonomic scope" value="Bacteria"/>
</dbReference>
<reference evidence="2" key="1">
    <citation type="submission" date="2011-02" db="EMBL/GenBank/DDBJ databases">
        <title>Complete sequence of Spirochaeta sp. Buddy.</title>
        <authorList>
            <person name="Lucas S."/>
            <person name="Copeland A."/>
            <person name="Lapidus A."/>
            <person name="Cheng J.-F."/>
            <person name="Goodwin L."/>
            <person name="Pitluck S."/>
            <person name="Zeytun A."/>
            <person name="Detter J.C."/>
            <person name="Han C."/>
            <person name="Tapia R."/>
            <person name="Land M."/>
            <person name="Hauser L."/>
            <person name="Kyrpides N."/>
            <person name="Ivanova N."/>
            <person name="Mikhailova N."/>
            <person name="Pagani I."/>
            <person name="Ritalahti K.M."/>
            <person name="Loeffler F.E."/>
            <person name="Woyke T."/>
        </authorList>
    </citation>
    <scope>NUCLEOTIDE SEQUENCE [LARGE SCALE GENOMIC DNA]</scope>
    <source>
        <strain evidence="2">ATCC BAA-1886 / DSM 22777 / Buddy</strain>
    </source>
</reference>
<evidence type="ECO:0000313" key="2">
    <source>
        <dbReference type="Proteomes" id="UP000008466"/>
    </source>
</evidence>
<dbReference type="STRING" id="158189.SpiBuddy_1547"/>
<dbReference type="Proteomes" id="UP000008466">
    <property type="component" value="Chromosome"/>
</dbReference>
<dbReference type="AlphaFoldDB" id="F0RZ91"/>
<accession>F0RZ91</accession>